<keyword evidence="2" id="KW-1185">Reference proteome</keyword>
<accession>A0A6N9Q6G5</accession>
<dbReference type="RefSeq" id="WP_160647105.1">
    <property type="nucleotide sequence ID" value="NZ_SIJB01000030.1"/>
</dbReference>
<dbReference type="Proteomes" id="UP000448943">
    <property type="component" value="Unassembled WGS sequence"/>
</dbReference>
<dbReference type="AlphaFoldDB" id="A0A6N9Q6G5"/>
<protein>
    <submittedName>
        <fullName evidence="1">Uncharacterized protein</fullName>
    </submittedName>
</protein>
<evidence type="ECO:0000313" key="1">
    <source>
        <dbReference type="EMBL" id="NBI30301.1"/>
    </source>
</evidence>
<organism evidence="1 2">
    <name type="scientific">Chengkuizengella marina</name>
    <dbReference type="NCBI Taxonomy" id="2507566"/>
    <lineage>
        <taxon>Bacteria</taxon>
        <taxon>Bacillati</taxon>
        <taxon>Bacillota</taxon>
        <taxon>Bacilli</taxon>
        <taxon>Bacillales</taxon>
        <taxon>Paenibacillaceae</taxon>
        <taxon>Chengkuizengella</taxon>
    </lineage>
</organism>
<dbReference type="EMBL" id="SIJB01000030">
    <property type="protein sequence ID" value="NBI30301.1"/>
    <property type="molecule type" value="Genomic_DNA"/>
</dbReference>
<proteinExistence type="predicted"/>
<comment type="caution">
    <text evidence="1">The sequence shown here is derived from an EMBL/GenBank/DDBJ whole genome shotgun (WGS) entry which is preliminary data.</text>
</comment>
<gene>
    <name evidence="1" type="ORF">ERL59_15235</name>
</gene>
<sequence length="125" mass="15081">MLKNKDKRFTIHEIKFITNNIDKMAVEEIAQLLGRSEQGVRKKIERMGIKLSKLERNKPYKWTKIDIETLKRHYQSYSDKMLVEKFFPHLTVPIIRHKRKEIGLMNQIGRPKKQVSEQYDFQTHQ</sequence>
<name>A0A6N9Q6G5_9BACL</name>
<evidence type="ECO:0000313" key="2">
    <source>
        <dbReference type="Proteomes" id="UP000448943"/>
    </source>
</evidence>
<reference evidence="1 2" key="1">
    <citation type="submission" date="2019-01" db="EMBL/GenBank/DDBJ databases">
        <title>Chengkuizengella sp. nov., isolated from deep-sea sediment of East Pacific Ocean.</title>
        <authorList>
            <person name="Yang J."/>
            <person name="Lai Q."/>
            <person name="Shao Z."/>
        </authorList>
    </citation>
    <scope>NUCLEOTIDE SEQUENCE [LARGE SCALE GENOMIC DNA]</scope>
    <source>
        <strain evidence="1 2">YPA3-1-1</strain>
    </source>
</reference>